<gene>
    <name evidence="2" type="ORF">BL253_30305</name>
</gene>
<accession>A0A1V2I4S3</accession>
<name>A0A1V2I4S3_9ACTN</name>
<proteinExistence type="predicted"/>
<comment type="caution">
    <text evidence="2">The sequence shown here is derived from an EMBL/GenBank/DDBJ whole genome shotgun (WGS) entry which is preliminary data.</text>
</comment>
<feature type="region of interest" description="Disordered" evidence="1">
    <location>
        <begin position="1"/>
        <end position="38"/>
    </location>
</feature>
<evidence type="ECO:0000256" key="1">
    <source>
        <dbReference type="SAM" id="MobiDB-lite"/>
    </source>
</evidence>
<feature type="region of interest" description="Disordered" evidence="1">
    <location>
        <begin position="57"/>
        <end position="83"/>
    </location>
</feature>
<organism evidence="2 3">
    <name type="scientific">Pseudofrankia asymbiotica</name>
    <dbReference type="NCBI Taxonomy" id="1834516"/>
    <lineage>
        <taxon>Bacteria</taxon>
        <taxon>Bacillati</taxon>
        <taxon>Actinomycetota</taxon>
        <taxon>Actinomycetes</taxon>
        <taxon>Frankiales</taxon>
        <taxon>Frankiaceae</taxon>
        <taxon>Pseudofrankia</taxon>
    </lineage>
</organism>
<dbReference type="Proteomes" id="UP000188929">
    <property type="component" value="Unassembled WGS sequence"/>
</dbReference>
<reference evidence="3" key="1">
    <citation type="submission" date="2016-10" db="EMBL/GenBank/DDBJ databases">
        <title>Frankia sp. NRRL B-16386 Genome sequencing.</title>
        <authorList>
            <person name="Ghodhbane-Gtari F."/>
            <person name="Swanson E."/>
            <person name="Gueddou A."/>
            <person name="Hezbri K."/>
            <person name="Ktari K."/>
            <person name="Nouioui I."/>
            <person name="Morris K."/>
            <person name="Simpson S."/>
            <person name="Abebe-Akele F."/>
            <person name="Thomas K."/>
            <person name="Gtari M."/>
            <person name="Tisa L.S."/>
        </authorList>
    </citation>
    <scope>NUCLEOTIDE SEQUENCE [LARGE SCALE GENOMIC DNA]</scope>
    <source>
        <strain evidence="3">NRRL B-16386</strain>
    </source>
</reference>
<dbReference type="AlphaFoldDB" id="A0A1V2I4S3"/>
<evidence type="ECO:0000313" key="3">
    <source>
        <dbReference type="Proteomes" id="UP000188929"/>
    </source>
</evidence>
<protein>
    <submittedName>
        <fullName evidence="2">Uncharacterized protein</fullName>
    </submittedName>
</protein>
<keyword evidence="3" id="KW-1185">Reference proteome</keyword>
<feature type="compositionally biased region" description="Basic and acidic residues" evidence="1">
    <location>
        <begin position="57"/>
        <end position="70"/>
    </location>
</feature>
<dbReference type="EMBL" id="MOMC01000071">
    <property type="protein sequence ID" value="ONH24439.1"/>
    <property type="molecule type" value="Genomic_DNA"/>
</dbReference>
<feature type="compositionally biased region" description="Low complexity" evidence="1">
    <location>
        <begin position="71"/>
        <end position="83"/>
    </location>
</feature>
<sequence length="83" mass="8891">MPAQLWDTRCVGPGYDGRPRRPGNRPDGVQHLAAPDRVGSGDHGLIVAVRARVVPDRVGETDHRGPELVARRPAAPTARRGLG</sequence>
<evidence type="ECO:0000313" key="2">
    <source>
        <dbReference type="EMBL" id="ONH24439.1"/>
    </source>
</evidence>